<dbReference type="InterPro" id="IPR046960">
    <property type="entry name" value="PPR_At4g14850-like_plant"/>
</dbReference>
<feature type="repeat" description="PPR" evidence="2">
    <location>
        <begin position="206"/>
        <end position="240"/>
    </location>
</feature>
<dbReference type="Gene3D" id="1.25.40.10">
    <property type="entry name" value="Tetratricopeptide repeat domain"/>
    <property type="match status" value="5"/>
</dbReference>
<dbReference type="FunFam" id="1.25.40.10:FF:000344">
    <property type="entry name" value="Pentatricopeptide repeat-containing protein"/>
    <property type="match status" value="1"/>
</dbReference>
<dbReference type="EMBL" id="KZ454627">
    <property type="protein sequence ID" value="PKA45962.1"/>
    <property type="molecule type" value="Genomic_DNA"/>
</dbReference>
<dbReference type="PROSITE" id="PS51375">
    <property type="entry name" value="PPR"/>
    <property type="match status" value="8"/>
</dbReference>
<dbReference type="SUPFAM" id="SSF48452">
    <property type="entry name" value="TPR-like"/>
    <property type="match status" value="1"/>
</dbReference>
<keyword evidence="1" id="KW-0677">Repeat</keyword>
<dbReference type="NCBIfam" id="TIGR00756">
    <property type="entry name" value="PPR"/>
    <property type="match status" value="7"/>
</dbReference>
<feature type="repeat" description="PPR" evidence="2">
    <location>
        <begin position="474"/>
        <end position="508"/>
    </location>
</feature>
<reference evidence="3 4" key="1">
    <citation type="journal article" date="2017" name="Nature">
        <title>The Apostasia genome and the evolution of orchids.</title>
        <authorList>
            <person name="Zhang G.Q."/>
            <person name="Liu K.W."/>
            <person name="Li Z."/>
            <person name="Lohaus R."/>
            <person name="Hsiao Y.Y."/>
            <person name="Niu S.C."/>
            <person name="Wang J.Y."/>
            <person name="Lin Y.C."/>
            <person name="Xu Q."/>
            <person name="Chen L.J."/>
            <person name="Yoshida K."/>
            <person name="Fujiwara S."/>
            <person name="Wang Z.W."/>
            <person name="Zhang Y.Q."/>
            <person name="Mitsuda N."/>
            <person name="Wang M."/>
            <person name="Liu G.H."/>
            <person name="Pecoraro L."/>
            <person name="Huang H.X."/>
            <person name="Xiao X.J."/>
            <person name="Lin M."/>
            <person name="Wu X.Y."/>
            <person name="Wu W.L."/>
            <person name="Chen Y.Y."/>
            <person name="Chang S.B."/>
            <person name="Sakamoto S."/>
            <person name="Ohme-Takagi M."/>
            <person name="Yagi M."/>
            <person name="Zeng S.J."/>
            <person name="Shen C.Y."/>
            <person name="Yeh C.M."/>
            <person name="Luo Y.B."/>
            <person name="Tsai W.C."/>
            <person name="Van de Peer Y."/>
            <person name="Liu Z.J."/>
        </authorList>
    </citation>
    <scope>NUCLEOTIDE SEQUENCE [LARGE SCALE GENOMIC DNA]</scope>
    <source>
        <strain evidence="4">cv. Shenzhen</strain>
        <tissue evidence="3">Stem</tissue>
    </source>
</reference>
<evidence type="ECO:0000313" key="3">
    <source>
        <dbReference type="EMBL" id="PKA45962.1"/>
    </source>
</evidence>
<dbReference type="GO" id="GO:0099402">
    <property type="term" value="P:plant organ development"/>
    <property type="evidence" value="ECO:0007669"/>
    <property type="project" value="UniProtKB-ARBA"/>
</dbReference>
<proteinExistence type="predicted"/>
<feature type="repeat" description="PPR" evidence="2">
    <location>
        <begin position="140"/>
        <end position="170"/>
    </location>
</feature>
<dbReference type="FunFam" id="1.25.40.10:FF:000351">
    <property type="entry name" value="Pentatricopeptide repeat-containing protein"/>
    <property type="match status" value="1"/>
</dbReference>
<accession>A0A2H9ZRP4</accession>
<dbReference type="GO" id="GO:0009451">
    <property type="term" value="P:RNA modification"/>
    <property type="evidence" value="ECO:0007669"/>
    <property type="project" value="InterPro"/>
</dbReference>
<keyword evidence="4" id="KW-1185">Reference proteome</keyword>
<dbReference type="PANTHER" id="PTHR47926:SF452">
    <property type="entry name" value="PENTATRICOPEPTIDE REPEAT-CONTAINING PROTEIN"/>
    <property type="match status" value="1"/>
</dbReference>
<organism evidence="3 4">
    <name type="scientific">Apostasia shenzhenica</name>
    <dbReference type="NCBI Taxonomy" id="1088818"/>
    <lineage>
        <taxon>Eukaryota</taxon>
        <taxon>Viridiplantae</taxon>
        <taxon>Streptophyta</taxon>
        <taxon>Embryophyta</taxon>
        <taxon>Tracheophyta</taxon>
        <taxon>Spermatophyta</taxon>
        <taxon>Magnoliopsida</taxon>
        <taxon>Liliopsida</taxon>
        <taxon>Asparagales</taxon>
        <taxon>Orchidaceae</taxon>
        <taxon>Apostasioideae</taxon>
        <taxon>Apostasia</taxon>
    </lineage>
</organism>
<protein>
    <submittedName>
        <fullName evidence="3">Pentatricopeptide repeat-containing protein</fullName>
        <ecNumber evidence="3">3.6.4.12</ecNumber>
    </submittedName>
</protein>
<dbReference type="PANTHER" id="PTHR47926">
    <property type="entry name" value="PENTATRICOPEPTIDE REPEAT-CONTAINING PROTEIN"/>
    <property type="match status" value="1"/>
</dbReference>
<dbReference type="InterPro" id="IPR011990">
    <property type="entry name" value="TPR-like_helical_dom_sf"/>
</dbReference>
<evidence type="ECO:0000256" key="1">
    <source>
        <dbReference type="ARBA" id="ARBA00022737"/>
    </source>
</evidence>
<dbReference type="InterPro" id="IPR002885">
    <property type="entry name" value="PPR_rpt"/>
</dbReference>
<dbReference type="EC" id="3.6.4.12" evidence="3"/>
<feature type="repeat" description="PPR" evidence="2">
    <location>
        <begin position="509"/>
        <end position="544"/>
    </location>
</feature>
<feature type="repeat" description="PPR" evidence="2">
    <location>
        <begin position="272"/>
        <end position="306"/>
    </location>
</feature>
<name>A0A2H9ZRP4_9ASPA</name>
<feature type="repeat" description="PPR" evidence="2">
    <location>
        <begin position="373"/>
        <end position="407"/>
    </location>
</feature>
<feature type="repeat" description="PPR" evidence="2">
    <location>
        <begin position="69"/>
        <end position="104"/>
    </location>
</feature>
<dbReference type="GO" id="GO:0016787">
    <property type="term" value="F:hydrolase activity"/>
    <property type="evidence" value="ECO:0007669"/>
    <property type="project" value="UniProtKB-KW"/>
</dbReference>
<dbReference type="AlphaFoldDB" id="A0A2H9ZRP4"/>
<dbReference type="FunFam" id="1.25.40.10:FF:000436">
    <property type="entry name" value="Pentatricopeptide repeat-containing protein At5g39350 family"/>
    <property type="match status" value="1"/>
</dbReference>
<dbReference type="InterPro" id="IPR046848">
    <property type="entry name" value="E_motif"/>
</dbReference>
<gene>
    <name evidence="3" type="primary">PCMP-E14</name>
    <name evidence="3" type="ORF">AXF42_Ash019723</name>
</gene>
<dbReference type="Proteomes" id="UP000236161">
    <property type="component" value="Unassembled WGS sequence"/>
</dbReference>
<dbReference type="FunFam" id="1.25.40.10:FF:000158">
    <property type="entry name" value="pentatricopeptide repeat-containing protein At2g33680"/>
    <property type="match status" value="1"/>
</dbReference>
<dbReference type="GO" id="GO:0003723">
    <property type="term" value="F:RNA binding"/>
    <property type="evidence" value="ECO:0007669"/>
    <property type="project" value="InterPro"/>
</dbReference>
<dbReference type="Pfam" id="PF20431">
    <property type="entry name" value="E_motif"/>
    <property type="match status" value="1"/>
</dbReference>
<dbReference type="Pfam" id="PF13041">
    <property type="entry name" value="PPR_2"/>
    <property type="match status" value="5"/>
</dbReference>
<dbReference type="OrthoDB" id="185373at2759"/>
<keyword evidence="3" id="KW-0378">Hydrolase</keyword>
<dbReference type="GO" id="GO:0003678">
    <property type="term" value="F:DNA helicase activity"/>
    <property type="evidence" value="ECO:0007669"/>
    <property type="project" value="UniProtKB-EC"/>
</dbReference>
<evidence type="ECO:0000256" key="2">
    <source>
        <dbReference type="PROSITE-ProRule" id="PRU00708"/>
    </source>
</evidence>
<evidence type="ECO:0000313" key="4">
    <source>
        <dbReference type="Proteomes" id="UP000236161"/>
    </source>
</evidence>
<feature type="repeat" description="PPR" evidence="2">
    <location>
        <begin position="171"/>
        <end position="205"/>
    </location>
</feature>
<sequence>MDVHMLSALLTACIASKSLARGRLLHSKAIFLGLQYNINFCKSLTNFYIFFHLFDHAELILKTIENQSEISIWNSLIAAYSKNQMHKEALELYDKLVLFANVKPDCYTYPSALRACGGSSNAGKGQVIHAHLLKSGFSTDVVALSSLVSMYGKCGFFDFAVKLFEEMPERDVACWNTIISCYYQDGKASTALNMFEKMKSSGFCPDSVTFTIVFAACARLLDMETGMRVHEELLRSGFAMDGFVGSAIVDMYGKFGHLDRARAVFEQITVKSIVAWNSMIGGYALVGDSRSCFELFSRMEDEGIRPSSSTISSLLMACSRTSDLWHGKYIHGYIMRNQIEVDIFITTSLIDLYFKCGNIRYPEFIFQNTAKSNVVLWNVMISGYVKTGNLFEALEAFHIMKLYDVRPDAITFTSILSACAQLAALQQGREIHDLIRCSGFESNEVLMCALADLYAKCGAVEDARAVFNKLSVRDSVTWTSMIFAYGSNGQAFEALELFREMQKMNVKPDRVTFLALMSSCSHGGMVDEGSDIFNLMKSEYGIEPGLEHYCCLVDLLGRTGRLYDAYDIIQSMAGLKLDAGLLGSFFSACSLHGNLELGLEAARLLIDLEPNDHSTYIVLSNMYASTGRWNEVGKIRAKLREMGLKKNPGCSWIEIGKKIHQFFVEDNSHVDTELICECLNLLSIHMEDVFDSLRFFGYEL</sequence>